<evidence type="ECO:0000313" key="3">
    <source>
        <dbReference type="Proteomes" id="UP001303222"/>
    </source>
</evidence>
<gene>
    <name evidence="2" type="ORF">QBC32DRAFT_320085</name>
</gene>
<feature type="compositionally biased region" description="Basic and acidic residues" evidence="1">
    <location>
        <begin position="192"/>
        <end position="205"/>
    </location>
</feature>
<dbReference type="AlphaFoldDB" id="A0AAN6NM00"/>
<dbReference type="Proteomes" id="UP001303222">
    <property type="component" value="Unassembled WGS sequence"/>
</dbReference>
<feature type="region of interest" description="Disordered" evidence="1">
    <location>
        <begin position="156"/>
        <end position="205"/>
    </location>
</feature>
<evidence type="ECO:0000256" key="1">
    <source>
        <dbReference type="SAM" id="MobiDB-lite"/>
    </source>
</evidence>
<reference evidence="2" key="1">
    <citation type="journal article" date="2023" name="Mol. Phylogenet. Evol.">
        <title>Genome-scale phylogeny and comparative genomics of the fungal order Sordariales.</title>
        <authorList>
            <person name="Hensen N."/>
            <person name="Bonometti L."/>
            <person name="Westerberg I."/>
            <person name="Brannstrom I.O."/>
            <person name="Guillou S."/>
            <person name="Cros-Aarteil S."/>
            <person name="Calhoun S."/>
            <person name="Haridas S."/>
            <person name="Kuo A."/>
            <person name="Mondo S."/>
            <person name="Pangilinan J."/>
            <person name="Riley R."/>
            <person name="LaButti K."/>
            <person name="Andreopoulos B."/>
            <person name="Lipzen A."/>
            <person name="Chen C."/>
            <person name="Yan M."/>
            <person name="Daum C."/>
            <person name="Ng V."/>
            <person name="Clum A."/>
            <person name="Steindorff A."/>
            <person name="Ohm R.A."/>
            <person name="Martin F."/>
            <person name="Silar P."/>
            <person name="Natvig D.O."/>
            <person name="Lalanne C."/>
            <person name="Gautier V."/>
            <person name="Ament-Velasquez S.L."/>
            <person name="Kruys A."/>
            <person name="Hutchinson M.I."/>
            <person name="Powell A.J."/>
            <person name="Barry K."/>
            <person name="Miller A.N."/>
            <person name="Grigoriev I.V."/>
            <person name="Debuchy R."/>
            <person name="Gladieux P."/>
            <person name="Hiltunen Thoren M."/>
            <person name="Johannesson H."/>
        </authorList>
    </citation>
    <scope>NUCLEOTIDE SEQUENCE</scope>
    <source>
        <strain evidence="2">CBS 626.80</strain>
    </source>
</reference>
<protein>
    <submittedName>
        <fullName evidence="2">Uncharacterized protein</fullName>
    </submittedName>
</protein>
<name>A0AAN6NM00_9PEZI</name>
<proteinExistence type="predicted"/>
<comment type="caution">
    <text evidence="2">The sequence shown here is derived from an EMBL/GenBank/DDBJ whole genome shotgun (WGS) entry which is preliminary data.</text>
</comment>
<reference evidence="2" key="2">
    <citation type="submission" date="2023-06" db="EMBL/GenBank/DDBJ databases">
        <authorList>
            <consortium name="Lawrence Berkeley National Laboratory"/>
            <person name="Mondo S.J."/>
            <person name="Hensen N."/>
            <person name="Bonometti L."/>
            <person name="Westerberg I."/>
            <person name="Brannstrom I.O."/>
            <person name="Guillou S."/>
            <person name="Cros-Aarteil S."/>
            <person name="Calhoun S."/>
            <person name="Haridas S."/>
            <person name="Kuo A."/>
            <person name="Pangilinan J."/>
            <person name="Riley R."/>
            <person name="Labutti K."/>
            <person name="Andreopoulos B."/>
            <person name="Lipzen A."/>
            <person name="Chen C."/>
            <person name="Yanf M."/>
            <person name="Daum C."/>
            <person name="Ng V."/>
            <person name="Clum A."/>
            <person name="Steindorff A."/>
            <person name="Ohm R."/>
            <person name="Martin F."/>
            <person name="Silar P."/>
            <person name="Natvig D."/>
            <person name="Lalanne C."/>
            <person name="Gautier V."/>
            <person name="Ament-Velasquez S.L."/>
            <person name="Kruys A."/>
            <person name="Hutchinson M.I."/>
            <person name="Powell A.J."/>
            <person name="Barry K."/>
            <person name="Miller A.N."/>
            <person name="Grigoriev I.V."/>
            <person name="Debuchy R."/>
            <person name="Gladieux P."/>
            <person name="Thoren M.H."/>
            <person name="Johannesson H."/>
        </authorList>
    </citation>
    <scope>NUCLEOTIDE SEQUENCE</scope>
    <source>
        <strain evidence="2">CBS 626.80</strain>
    </source>
</reference>
<organism evidence="2 3">
    <name type="scientific">Pseudoneurospora amorphoporcata</name>
    <dbReference type="NCBI Taxonomy" id="241081"/>
    <lineage>
        <taxon>Eukaryota</taxon>
        <taxon>Fungi</taxon>
        <taxon>Dikarya</taxon>
        <taxon>Ascomycota</taxon>
        <taxon>Pezizomycotina</taxon>
        <taxon>Sordariomycetes</taxon>
        <taxon>Sordariomycetidae</taxon>
        <taxon>Sordariales</taxon>
        <taxon>Sordariaceae</taxon>
        <taxon>Pseudoneurospora</taxon>
    </lineage>
</organism>
<keyword evidence="3" id="KW-1185">Reference proteome</keyword>
<accession>A0AAN6NM00</accession>
<sequence>MQHSTYLHGAGNACDSGNSLLDRPLRQAEKPSTLYEPQDIVPPGSNYQSQPRIPTLILPDNSFSPKSPAASSYRLEEFEAWVRGGEWKELFSLRNILSVEAEETNETGIPDGLQSLTKAQNLADDHHWEVSVTLTERDIMVEAEMEENLDALRKKHKRGGAEAMTPWTRKEKRAVQCKSTEFVNPADDSDYPDYHPDSPSHGRGD</sequence>
<dbReference type="EMBL" id="MU859802">
    <property type="protein sequence ID" value="KAK3946523.1"/>
    <property type="molecule type" value="Genomic_DNA"/>
</dbReference>
<feature type="region of interest" description="Disordered" evidence="1">
    <location>
        <begin position="1"/>
        <end position="69"/>
    </location>
</feature>
<evidence type="ECO:0000313" key="2">
    <source>
        <dbReference type="EMBL" id="KAK3946523.1"/>
    </source>
</evidence>